<name>A0A2K3P085_TRIPR</name>
<protein>
    <submittedName>
        <fullName evidence="1">Uncharacterized protein</fullName>
    </submittedName>
</protein>
<feature type="non-terminal residue" evidence="1">
    <location>
        <position position="90"/>
    </location>
</feature>
<reference evidence="1 2" key="2">
    <citation type="journal article" date="2017" name="Front. Plant Sci.">
        <title>Gene Classification and Mining of Molecular Markers Useful in Red Clover (Trifolium pratense) Breeding.</title>
        <authorList>
            <person name="Istvanek J."/>
            <person name="Dluhosova J."/>
            <person name="Dluhos P."/>
            <person name="Patkova L."/>
            <person name="Nedelnik J."/>
            <person name="Repkova J."/>
        </authorList>
    </citation>
    <scope>NUCLEOTIDE SEQUENCE [LARGE SCALE GENOMIC DNA]</scope>
    <source>
        <strain evidence="2">cv. Tatra</strain>
        <tissue evidence="1">Young leaves</tissue>
    </source>
</reference>
<evidence type="ECO:0000313" key="2">
    <source>
        <dbReference type="Proteomes" id="UP000236291"/>
    </source>
</evidence>
<reference evidence="1 2" key="1">
    <citation type="journal article" date="2014" name="Am. J. Bot.">
        <title>Genome assembly and annotation for red clover (Trifolium pratense; Fabaceae).</title>
        <authorList>
            <person name="Istvanek J."/>
            <person name="Jaros M."/>
            <person name="Krenek A."/>
            <person name="Repkova J."/>
        </authorList>
    </citation>
    <scope>NUCLEOTIDE SEQUENCE [LARGE SCALE GENOMIC DNA]</scope>
    <source>
        <strain evidence="2">cv. Tatra</strain>
        <tissue evidence="1">Young leaves</tissue>
    </source>
</reference>
<gene>
    <name evidence="1" type="ORF">L195_g005236</name>
</gene>
<dbReference type="AlphaFoldDB" id="A0A2K3P085"/>
<organism evidence="1 2">
    <name type="scientific">Trifolium pratense</name>
    <name type="common">Red clover</name>
    <dbReference type="NCBI Taxonomy" id="57577"/>
    <lineage>
        <taxon>Eukaryota</taxon>
        <taxon>Viridiplantae</taxon>
        <taxon>Streptophyta</taxon>
        <taxon>Embryophyta</taxon>
        <taxon>Tracheophyta</taxon>
        <taxon>Spermatophyta</taxon>
        <taxon>Magnoliopsida</taxon>
        <taxon>eudicotyledons</taxon>
        <taxon>Gunneridae</taxon>
        <taxon>Pentapetalae</taxon>
        <taxon>rosids</taxon>
        <taxon>fabids</taxon>
        <taxon>Fabales</taxon>
        <taxon>Fabaceae</taxon>
        <taxon>Papilionoideae</taxon>
        <taxon>50 kb inversion clade</taxon>
        <taxon>NPAAA clade</taxon>
        <taxon>Hologalegina</taxon>
        <taxon>IRL clade</taxon>
        <taxon>Trifolieae</taxon>
        <taxon>Trifolium</taxon>
    </lineage>
</organism>
<dbReference type="Proteomes" id="UP000236291">
    <property type="component" value="Unassembled WGS sequence"/>
</dbReference>
<dbReference type="EMBL" id="ASHM01002682">
    <property type="protein sequence ID" value="PNY08704.1"/>
    <property type="molecule type" value="Genomic_DNA"/>
</dbReference>
<evidence type="ECO:0000313" key="1">
    <source>
        <dbReference type="EMBL" id="PNY08704.1"/>
    </source>
</evidence>
<accession>A0A2K3P085</accession>
<comment type="caution">
    <text evidence="1">The sequence shown here is derived from an EMBL/GenBank/DDBJ whole genome shotgun (WGS) entry which is preliminary data.</text>
</comment>
<proteinExistence type="predicted"/>
<sequence length="90" mass="10118">MGVFWNMVRCPCPIPILDTIGYDVELALTSPKSFRANLTSAGFDLTDISDVSKDAKMKGFVTLLMWCHRIHRSHDGVQIRHIVATMDLIV</sequence>